<accession>A0A392ND51</accession>
<evidence type="ECO:0000313" key="1">
    <source>
        <dbReference type="EMBL" id="MCH96978.1"/>
    </source>
</evidence>
<dbReference type="AlphaFoldDB" id="A0A392ND51"/>
<dbReference type="Proteomes" id="UP000265520">
    <property type="component" value="Unassembled WGS sequence"/>
</dbReference>
<proteinExistence type="predicted"/>
<organism evidence="1 2">
    <name type="scientific">Trifolium medium</name>
    <dbReference type="NCBI Taxonomy" id="97028"/>
    <lineage>
        <taxon>Eukaryota</taxon>
        <taxon>Viridiplantae</taxon>
        <taxon>Streptophyta</taxon>
        <taxon>Embryophyta</taxon>
        <taxon>Tracheophyta</taxon>
        <taxon>Spermatophyta</taxon>
        <taxon>Magnoliopsida</taxon>
        <taxon>eudicotyledons</taxon>
        <taxon>Gunneridae</taxon>
        <taxon>Pentapetalae</taxon>
        <taxon>rosids</taxon>
        <taxon>fabids</taxon>
        <taxon>Fabales</taxon>
        <taxon>Fabaceae</taxon>
        <taxon>Papilionoideae</taxon>
        <taxon>50 kb inversion clade</taxon>
        <taxon>NPAAA clade</taxon>
        <taxon>Hologalegina</taxon>
        <taxon>IRL clade</taxon>
        <taxon>Trifolieae</taxon>
        <taxon>Trifolium</taxon>
    </lineage>
</organism>
<name>A0A392ND51_9FABA</name>
<reference evidence="1 2" key="1">
    <citation type="journal article" date="2018" name="Front. Plant Sci.">
        <title>Red Clover (Trifolium pratense) and Zigzag Clover (T. medium) - A Picture of Genomic Similarities and Differences.</title>
        <authorList>
            <person name="Dluhosova J."/>
            <person name="Istvanek J."/>
            <person name="Nedelnik J."/>
            <person name="Repkova J."/>
        </authorList>
    </citation>
    <scope>NUCLEOTIDE SEQUENCE [LARGE SCALE GENOMIC DNA]</scope>
    <source>
        <strain evidence="2">cv. 10/8</strain>
        <tissue evidence="1">Leaf</tissue>
    </source>
</reference>
<comment type="caution">
    <text evidence="1">The sequence shown here is derived from an EMBL/GenBank/DDBJ whole genome shotgun (WGS) entry which is preliminary data.</text>
</comment>
<sequence length="70" mass="7840">MLEHVREVKVVIFLEKASNPFAGKLNSYGSLRLRDLSLNGNLEIWQRRGVKVSLEIGCDVEGDEVGEPVE</sequence>
<gene>
    <name evidence="1" type="ORF">A2U01_0017970</name>
</gene>
<evidence type="ECO:0000313" key="2">
    <source>
        <dbReference type="Proteomes" id="UP000265520"/>
    </source>
</evidence>
<protein>
    <submittedName>
        <fullName evidence="1">Uncharacterized protein</fullName>
    </submittedName>
</protein>
<dbReference type="EMBL" id="LXQA010033794">
    <property type="protein sequence ID" value="MCH96978.1"/>
    <property type="molecule type" value="Genomic_DNA"/>
</dbReference>
<keyword evidence="2" id="KW-1185">Reference proteome</keyword>